<comment type="function">
    <text evidence="2">CRISPR (clustered regularly interspaced short palindromic repeat) is an adaptive immune system that provides protection against mobile genetic elements (viruses, transposable elements and conjugative plasmids). CRISPR clusters contain spacers, sequences complementary to antecedent mobile elements, and target invading nucleic acids. CRISPR clusters are transcribed and processed into CRISPR RNA (crRNA).</text>
</comment>
<dbReference type="InterPro" id="IPR010154">
    <property type="entry name" value="CRISPR-assoc_Cas7/Cst2/DevR"/>
</dbReference>
<dbReference type="AlphaFoldDB" id="A0A7V2F5U5"/>
<comment type="caution">
    <text evidence="3">The sequence shown here is derived from an EMBL/GenBank/DDBJ whole genome shotgun (WGS) entry which is preliminary data.</text>
</comment>
<dbReference type="InterPro" id="IPR013414">
    <property type="entry name" value="Cas7/Cst2/DevR_sub_I-B/Tneap"/>
</dbReference>
<accession>A0A7V2F5U5</accession>
<gene>
    <name evidence="3" type="primary">cas7i</name>
    <name evidence="3" type="ORF">ENO59_02805</name>
</gene>
<name>A0A7V2F5U5_RHOMR</name>
<sequence>MAFISGIQVLHAPASALNNAGTQPGQAAENAVIVKALRIGGRAYPYVSAQAYRYWVRRTLETLQPEGWTVAPIFREAKVAYTDANPIEYADDDVFGYMRAPGKSSKADASRQAFAESTETKEAVTRVAPFRVGTLVGLSDGVVQDFGVMSRHEGDPVPYEHQFYRTSLKGMFSIDLGRIGVFTYENRTGFLNLDEERRRLAEARGLIHDADAKTYRLALTERLKRVQALLKALPLVEGGAKQALHYTDTNPVVVVMAVLRGGNNPFYYTIDGDREGLARPVPGAFQEVAKVWADQILSPLYIGWVEGYAAEGRRQLEEARATFQQSYPHGVIVGHPREVFRQLAQDLSQHPEWLE</sequence>
<evidence type="ECO:0000256" key="2">
    <source>
        <dbReference type="ARBA" id="ARBA00025626"/>
    </source>
</evidence>
<organism evidence="3">
    <name type="scientific">Rhodothermus marinus</name>
    <name type="common">Rhodothermus obamensis</name>
    <dbReference type="NCBI Taxonomy" id="29549"/>
    <lineage>
        <taxon>Bacteria</taxon>
        <taxon>Pseudomonadati</taxon>
        <taxon>Rhodothermota</taxon>
        <taxon>Rhodothermia</taxon>
        <taxon>Rhodothermales</taxon>
        <taxon>Rhodothermaceae</taxon>
        <taxon>Rhodothermus</taxon>
    </lineage>
</organism>
<dbReference type="NCBIfam" id="TIGR01875">
    <property type="entry name" value="cas_MJ0381"/>
    <property type="match status" value="1"/>
</dbReference>
<dbReference type="EMBL" id="DSGB01000003">
    <property type="protein sequence ID" value="HER95437.1"/>
    <property type="molecule type" value="Genomic_DNA"/>
</dbReference>
<dbReference type="GO" id="GO:0051607">
    <property type="term" value="P:defense response to virus"/>
    <property type="evidence" value="ECO:0007669"/>
    <property type="project" value="UniProtKB-KW"/>
</dbReference>
<dbReference type="Pfam" id="PF01905">
    <property type="entry name" value="DevR"/>
    <property type="match status" value="1"/>
</dbReference>
<proteinExistence type="predicted"/>
<keyword evidence="1" id="KW-0051">Antiviral defense</keyword>
<evidence type="ECO:0000256" key="1">
    <source>
        <dbReference type="ARBA" id="ARBA00023118"/>
    </source>
</evidence>
<dbReference type="NCBIfam" id="TIGR02585">
    <property type="entry name" value="cas_Cst2_DevR"/>
    <property type="match status" value="1"/>
</dbReference>
<reference evidence="3" key="1">
    <citation type="journal article" date="2020" name="mSystems">
        <title>Genome- and Community-Level Interaction Insights into Carbon Utilization and Element Cycling Functions of Hydrothermarchaeota in Hydrothermal Sediment.</title>
        <authorList>
            <person name="Zhou Z."/>
            <person name="Liu Y."/>
            <person name="Xu W."/>
            <person name="Pan J."/>
            <person name="Luo Z.H."/>
            <person name="Li M."/>
        </authorList>
    </citation>
    <scope>NUCLEOTIDE SEQUENCE [LARGE SCALE GENOMIC DNA]</scope>
    <source>
        <strain evidence="3">SpSt-143</strain>
    </source>
</reference>
<evidence type="ECO:0000313" key="3">
    <source>
        <dbReference type="EMBL" id="HER95437.1"/>
    </source>
</evidence>
<protein>
    <submittedName>
        <fullName evidence="3">Type I-B CRISPR-associated protein Cas7/Cst2/DevR</fullName>
    </submittedName>
</protein>